<dbReference type="RefSeq" id="WP_268061477.1">
    <property type="nucleotide sequence ID" value="NZ_JAPQFJ010000010.1"/>
</dbReference>
<reference evidence="3" key="1">
    <citation type="submission" date="2022-12" db="EMBL/GenBank/DDBJ databases">
        <title>Clostridium sp. nov., isolated from industrial wastewater.</title>
        <authorList>
            <person name="Jiayan W."/>
        </authorList>
    </citation>
    <scope>NUCLEOTIDE SEQUENCE</scope>
    <source>
        <strain evidence="3">ZC22-4</strain>
    </source>
</reference>
<keyword evidence="1" id="KW-0812">Transmembrane</keyword>
<sequence>MFKKIRKISIFVLMFLLFTSINVFAGDIPESIMSGKQKALFIGKITDISTDTYNIVPSTVMMGNIEKPEIKIKKFDKYYGTSTKPKTGDFVVAVLLEENKIDDTWIFKSTSEDYKTLKLVSEQYAMVARYQKYINEGEYFKAQKKINDNSKVSATPTNTSVQSTQSKGNNLKIQSYITNCKFITILVIFIACIIFFTVNTLKKRRRN</sequence>
<keyword evidence="1" id="KW-0472">Membrane</keyword>
<feature type="chain" id="PRO_5046625887" evidence="2">
    <location>
        <begin position="26"/>
        <end position="207"/>
    </location>
</feature>
<accession>A0ABT4D9T0</accession>
<feature type="transmembrane region" description="Helical" evidence="1">
    <location>
        <begin position="182"/>
        <end position="201"/>
    </location>
</feature>
<proteinExistence type="predicted"/>
<evidence type="ECO:0000313" key="4">
    <source>
        <dbReference type="Proteomes" id="UP001144612"/>
    </source>
</evidence>
<keyword evidence="1" id="KW-1133">Transmembrane helix</keyword>
<dbReference type="EMBL" id="JAPQFJ010000010">
    <property type="protein sequence ID" value="MCY6959054.1"/>
    <property type="molecule type" value="Genomic_DNA"/>
</dbReference>
<evidence type="ECO:0000256" key="2">
    <source>
        <dbReference type="SAM" id="SignalP"/>
    </source>
</evidence>
<protein>
    <submittedName>
        <fullName evidence="3">Uncharacterized protein</fullName>
    </submittedName>
</protein>
<evidence type="ECO:0000313" key="3">
    <source>
        <dbReference type="EMBL" id="MCY6959054.1"/>
    </source>
</evidence>
<name>A0ABT4D9T0_9CLOT</name>
<keyword evidence="4" id="KW-1185">Reference proteome</keyword>
<keyword evidence="2" id="KW-0732">Signal</keyword>
<comment type="caution">
    <text evidence="3">The sequence shown here is derived from an EMBL/GenBank/DDBJ whole genome shotgun (WGS) entry which is preliminary data.</text>
</comment>
<evidence type="ECO:0000256" key="1">
    <source>
        <dbReference type="SAM" id="Phobius"/>
    </source>
</evidence>
<gene>
    <name evidence="3" type="ORF">OW729_10600</name>
</gene>
<organism evidence="3 4">
    <name type="scientific">Clostridium brassicae</name>
    <dbReference type="NCBI Taxonomy" id="2999072"/>
    <lineage>
        <taxon>Bacteria</taxon>
        <taxon>Bacillati</taxon>
        <taxon>Bacillota</taxon>
        <taxon>Clostridia</taxon>
        <taxon>Eubacteriales</taxon>
        <taxon>Clostridiaceae</taxon>
        <taxon>Clostridium</taxon>
    </lineage>
</organism>
<dbReference type="Proteomes" id="UP001144612">
    <property type="component" value="Unassembled WGS sequence"/>
</dbReference>
<feature type="signal peptide" evidence="2">
    <location>
        <begin position="1"/>
        <end position="25"/>
    </location>
</feature>